<feature type="transmembrane region" description="Helical" evidence="8">
    <location>
        <begin position="34"/>
        <end position="52"/>
    </location>
</feature>
<sequence length="529" mass="55685">MDVIKTLLEQQPMMALFLTIAIGYLVGEINIKGFSLGVGAVLFVALAMGWFAPKSVPAPMVGTLGLALFLYTVGVQYGKQFFAGLTSAAGRRANLMALIGVALAGVVSILFTKMLDVKLGYSLGLFAGSGTSTPTLQAAIATLGNDDPAVGYSVSYPFGVAGPILFLYFAFMALKPKIQPSAPAGLQFLEIVVRNEAALGRTIGEIAAKLPASVQIVALRTAHRSQAASPERVVAENDVVFVVSPDQEALQQASSYLGETAPGQILSDRSHIDYVRIFASRPAVVGRTLSELELPGEAANIVVQVRRGDADITPRPDLVLEFGDRVGVLASRADFAALRKYFGDSIKATAEFSYISIGIGMAIGFLLGAIPFPLPGIGKLAIGLCGVLIVALVLGRQRRTAGLSWTIPLSASLVLRNLGLTLFLAQVGMSSGPKFAATVTQTGLEMLGLGAIVLMVLVLPILIMGLWMYKMPFDEVAGIVAGACGNPAILAYANKLTPTDRPDLGYAMIFPGMTIVKILFVNIVPAFFS</sequence>
<feature type="domain" description="RCK C-terminal" evidence="9">
    <location>
        <begin position="260"/>
        <end position="344"/>
    </location>
</feature>
<keyword evidence="4" id="KW-1003">Cell membrane</keyword>
<feature type="transmembrane region" description="Helical" evidence="8">
    <location>
        <begin position="407"/>
        <end position="427"/>
    </location>
</feature>
<dbReference type="AlphaFoldDB" id="A0A7G8Q5S1"/>
<reference evidence="10 11" key="1">
    <citation type="submission" date="2020-08" db="EMBL/GenBank/DDBJ databases">
        <title>Dyella sp. G9 isolated from forest soil.</title>
        <authorList>
            <person name="Fu J."/>
            <person name="Qiu L."/>
        </authorList>
    </citation>
    <scope>NUCLEOTIDE SEQUENCE [LARGE SCALE GENOMIC DNA]</scope>
    <source>
        <strain evidence="10 11">G9</strain>
    </source>
</reference>
<evidence type="ECO:0000256" key="4">
    <source>
        <dbReference type="ARBA" id="ARBA00022475"/>
    </source>
</evidence>
<feature type="transmembrane region" description="Helical" evidence="8">
    <location>
        <begin position="58"/>
        <end position="75"/>
    </location>
</feature>
<protein>
    <submittedName>
        <fullName evidence="10">YidE/YbjL duplication</fullName>
    </submittedName>
</protein>
<evidence type="ECO:0000259" key="9">
    <source>
        <dbReference type="PROSITE" id="PS51202"/>
    </source>
</evidence>
<feature type="transmembrane region" description="Helical" evidence="8">
    <location>
        <begin position="154"/>
        <end position="174"/>
    </location>
</feature>
<dbReference type="Pfam" id="PF06826">
    <property type="entry name" value="Asp-Al_Ex"/>
    <property type="match status" value="2"/>
</dbReference>
<dbReference type="Gene3D" id="3.30.70.1450">
    <property type="entry name" value="Regulator of K+ conductance, C-terminal domain"/>
    <property type="match status" value="2"/>
</dbReference>
<evidence type="ECO:0000256" key="5">
    <source>
        <dbReference type="ARBA" id="ARBA00022692"/>
    </source>
</evidence>
<evidence type="ECO:0000256" key="6">
    <source>
        <dbReference type="ARBA" id="ARBA00022989"/>
    </source>
</evidence>
<feature type="domain" description="RCK C-terminal" evidence="9">
    <location>
        <begin position="176"/>
        <end position="259"/>
    </location>
</feature>
<keyword evidence="3" id="KW-0813">Transport</keyword>
<accession>A0A7G8Q5S1</accession>
<dbReference type="SUPFAM" id="SSF116726">
    <property type="entry name" value="TrkA C-terminal domain-like"/>
    <property type="match status" value="2"/>
</dbReference>
<dbReference type="PROSITE" id="PS51202">
    <property type="entry name" value="RCK_C"/>
    <property type="match status" value="2"/>
</dbReference>
<dbReference type="GO" id="GO:0005886">
    <property type="term" value="C:plasma membrane"/>
    <property type="evidence" value="ECO:0007669"/>
    <property type="project" value="UniProtKB-SubCell"/>
</dbReference>
<keyword evidence="7 8" id="KW-0472">Membrane</keyword>
<evidence type="ECO:0000256" key="8">
    <source>
        <dbReference type="SAM" id="Phobius"/>
    </source>
</evidence>
<evidence type="ECO:0000313" key="11">
    <source>
        <dbReference type="Proteomes" id="UP000515873"/>
    </source>
</evidence>
<feature type="transmembrane region" description="Helical" evidence="8">
    <location>
        <begin position="376"/>
        <end position="395"/>
    </location>
</feature>
<dbReference type="InterPro" id="IPR006512">
    <property type="entry name" value="YidE_YbjL"/>
</dbReference>
<proteinExistence type="inferred from homology"/>
<comment type="subcellular location">
    <subcellularLocation>
        <location evidence="1">Cell membrane</location>
        <topology evidence="1">Multi-pass membrane protein</topology>
    </subcellularLocation>
</comment>
<feature type="transmembrane region" description="Helical" evidence="8">
    <location>
        <begin position="505"/>
        <end position="528"/>
    </location>
</feature>
<dbReference type="InterPro" id="IPR006037">
    <property type="entry name" value="RCK_C"/>
</dbReference>
<keyword evidence="11" id="KW-1185">Reference proteome</keyword>
<evidence type="ECO:0000256" key="3">
    <source>
        <dbReference type="ARBA" id="ARBA00022448"/>
    </source>
</evidence>
<dbReference type="Proteomes" id="UP000515873">
    <property type="component" value="Chromosome"/>
</dbReference>
<comment type="similarity">
    <text evidence="2">Belongs to the AAE transporter (TC 2.A.81) family.</text>
</comment>
<dbReference type="KEGG" id="dtl:H8F01_02895"/>
<evidence type="ECO:0000256" key="2">
    <source>
        <dbReference type="ARBA" id="ARBA00009854"/>
    </source>
</evidence>
<dbReference type="GO" id="GO:0006813">
    <property type="term" value="P:potassium ion transport"/>
    <property type="evidence" value="ECO:0007669"/>
    <property type="project" value="InterPro"/>
</dbReference>
<keyword evidence="6 8" id="KW-1133">Transmembrane helix</keyword>
<dbReference type="EMBL" id="CP060412">
    <property type="protein sequence ID" value="QNK02129.1"/>
    <property type="molecule type" value="Genomic_DNA"/>
</dbReference>
<dbReference type="PANTHER" id="PTHR30445:SF3">
    <property type="entry name" value="TRANSPORT PROTEIN YIDE-RELATED"/>
    <property type="match status" value="1"/>
</dbReference>
<feature type="transmembrane region" description="Helical" evidence="8">
    <location>
        <begin position="447"/>
        <end position="469"/>
    </location>
</feature>
<feature type="transmembrane region" description="Helical" evidence="8">
    <location>
        <begin position="12"/>
        <end position="27"/>
    </location>
</feature>
<dbReference type="RefSeq" id="WP_187057586.1">
    <property type="nucleotide sequence ID" value="NZ_CP060412.1"/>
</dbReference>
<dbReference type="GO" id="GO:0008324">
    <property type="term" value="F:monoatomic cation transmembrane transporter activity"/>
    <property type="evidence" value="ECO:0007669"/>
    <property type="project" value="InterPro"/>
</dbReference>
<dbReference type="InterPro" id="IPR050144">
    <property type="entry name" value="AAE_transporter"/>
</dbReference>
<dbReference type="NCBIfam" id="TIGR01625">
    <property type="entry name" value="YidE_YbjL_dupl"/>
    <property type="match status" value="2"/>
</dbReference>
<feature type="transmembrane region" description="Helical" evidence="8">
    <location>
        <begin position="476"/>
        <end position="493"/>
    </location>
</feature>
<dbReference type="InterPro" id="IPR036721">
    <property type="entry name" value="RCK_C_sf"/>
</dbReference>
<dbReference type="Pfam" id="PF02080">
    <property type="entry name" value="TrkA_C"/>
    <property type="match status" value="1"/>
</dbReference>
<gene>
    <name evidence="10" type="ORF">H8F01_02895</name>
</gene>
<organism evidence="10 11">
    <name type="scientific">Dyella telluris</name>
    <dbReference type="NCBI Taxonomy" id="2763498"/>
    <lineage>
        <taxon>Bacteria</taxon>
        <taxon>Pseudomonadati</taxon>
        <taxon>Pseudomonadota</taxon>
        <taxon>Gammaproteobacteria</taxon>
        <taxon>Lysobacterales</taxon>
        <taxon>Rhodanobacteraceae</taxon>
        <taxon>Dyella</taxon>
    </lineage>
</organism>
<dbReference type="PANTHER" id="PTHR30445">
    <property type="entry name" value="K(+)_H(+) ANTIPORTER SUBUNIT KHTT"/>
    <property type="match status" value="1"/>
</dbReference>
<evidence type="ECO:0000256" key="1">
    <source>
        <dbReference type="ARBA" id="ARBA00004651"/>
    </source>
</evidence>
<name>A0A7G8Q5S1_9GAMM</name>
<evidence type="ECO:0000256" key="7">
    <source>
        <dbReference type="ARBA" id="ARBA00023136"/>
    </source>
</evidence>
<feature type="transmembrane region" description="Helical" evidence="8">
    <location>
        <begin position="95"/>
        <end position="115"/>
    </location>
</feature>
<evidence type="ECO:0000313" key="10">
    <source>
        <dbReference type="EMBL" id="QNK02129.1"/>
    </source>
</evidence>
<keyword evidence="5 8" id="KW-0812">Transmembrane</keyword>
<feature type="transmembrane region" description="Helical" evidence="8">
    <location>
        <begin position="352"/>
        <end position="370"/>
    </location>
</feature>